<sequence length="355" mass="37723">MTLERDKTLPRAGTLEDLAETWHTLLGLGQAAQMLNSRSSTAVHIPITILGGFLGAGKTTLLNNLLSGEHGLRIAALVNDFGAVNIDAALVKHRAENVIELSNGCVCCSIAGGLTEAIDSLVHSKTPPDAIVLEASGVADPASVAHTCLFNDGLTLNSVITLVDAPQILAQAAHPDLSALVERQITAADLVLLNKTDLLSKDRLRDIKAELEKRFTSAHFVPVKNANIPAEFMLDARAPMSSFGKFQSGSPISEATFCTGVLHLDAPIDADRLRNFLAIAPDGLLRAKGFLPLAKQTTGIFQLVGQRWSLRPAQPDLLPAEPVLVAIGLRGRFDLAGFDRGLRACEVGSRDMPDG</sequence>
<dbReference type="InterPro" id="IPR011629">
    <property type="entry name" value="CobW-like_C"/>
</dbReference>
<dbReference type="InterPro" id="IPR051316">
    <property type="entry name" value="Zinc-reg_GTPase_activator"/>
</dbReference>
<keyword evidence="3" id="KW-0143">Chaperone</keyword>
<dbReference type="PANTHER" id="PTHR13748:SF62">
    <property type="entry name" value="COBW DOMAIN-CONTAINING PROTEIN"/>
    <property type="match status" value="1"/>
</dbReference>
<dbReference type="InterPro" id="IPR003495">
    <property type="entry name" value="CobW/HypB/UreG_nucleotide-bd"/>
</dbReference>
<dbReference type="Pfam" id="PF07683">
    <property type="entry name" value="CobW_C"/>
    <property type="match status" value="1"/>
</dbReference>
<comment type="function">
    <text evidence="5">Zinc chaperone that directly transfers zinc cofactor to target proteins, thereby activating them. Zinc is transferred from the CXCC motif in the GTPase domain to the zinc binding site in target proteins in a process requiring GTP hydrolysis.</text>
</comment>
<evidence type="ECO:0000256" key="1">
    <source>
        <dbReference type="ARBA" id="ARBA00022741"/>
    </source>
</evidence>
<evidence type="ECO:0000256" key="2">
    <source>
        <dbReference type="ARBA" id="ARBA00022801"/>
    </source>
</evidence>
<dbReference type="InterPro" id="IPR027417">
    <property type="entry name" value="P-loop_NTPase"/>
</dbReference>
<gene>
    <name evidence="8" type="ORF">SAMN05443432_11813</name>
</gene>
<name>A0A1M7LLT1_9RHOB</name>
<dbReference type="Gene3D" id="3.30.1220.10">
    <property type="entry name" value="CobW-like, C-terminal domain"/>
    <property type="match status" value="1"/>
</dbReference>
<accession>A0A1M7LLT1</accession>
<comment type="catalytic activity">
    <reaction evidence="6">
        <text>GTP + H2O = GDP + phosphate + H(+)</text>
        <dbReference type="Rhea" id="RHEA:19669"/>
        <dbReference type="ChEBI" id="CHEBI:15377"/>
        <dbReference type="ChEBI" id="CHEBI:15378"/>
        <dbReference type="ChEBI" id="CHEBI:37565"/>
        <dbReference type="ChEBI" id="CHEBI:43474"/>
        <dbReference type="ChEBI" id="CHEBI:58189"/>
    </reaction>
    <physiologicalReaction direction="left-to-right" evidence="6">
        <dbReference type="Rhea" id="RHEA:19670"/>
    </physiologicalReaction>
</comment>
<proteinExistence type="inferred from homology"/>
<keyword evidence="9" id="KW-1185">Reference proteome</keyword>
<dbReference type="SMART" id="SM00833">
    <property type="entry name" value="CobW_C"/>
    <property type="match status" value="1"/>
</dbReference>
<evidence type="ECO:0000256" key="5">
    <source>
        <dbReference type="ARBA" id="ARBA00045658"/>
    </source>
</evidence>
<dbReference type="Proteomes" id="UP000322545">
    <property type="component" value="Unassembled WGS sequence"/>
</dbReference>
<dbReference type="CDD" id="cd03112">
    <property type="entry name" value="CobW-like"/>
    <property type="match status" value="1"/>
</dbReference>
<evidence type="ECO:0000256" key="4">
    <source>
        <dbReference type="ARBA" id="ARBA00034320"/>
    </source>
</evidence>
<dbReference type="EMBL" id="FRCB01000018">
    <property type="protein sequence ID" value="SHM79105.1"/>
    <property type="molecule type" value="Genomic_DNA"/>
</dbReference>
<evidence type="ECO:0000313" key="8">
    <source>
        <dbReference type="EMBL" id="SHM79105.1"/>
    </source>
</evidence>
<evidence type="ECO:0000313" key="9">
    <source>
        <dbReference type="Proteomes" id="UP000322545"/>
    </source>
</evidence>
<feature type="domain" description="CobW C-terminal" evidence="7">
    <location>
        <begin position="257"/>
        <end position="346"/>
    </location>
</feature>
<organism evidence="8 9">
    <name type="scientific">Roseovarius litoreus</name>
    <dbReference type="NCBI Taxonomy" id="1155722"/>
    <lineage>
        <taxon>Bacteria</taxon>
        <taxon>Pseudomonadati</taxon>
        <taxon>Pseudomonadota</taxon>
        <taxon>Alphaproteobacteria</taxon>
        <taxon>Rhodobacterales</taxon>
        <taxon>Roseobacteraceae</taxon>
        <taxon>Roseovarius</taxon>
    </lineage>
</organism>
<dbReference type="GO" id="GO:0005737">
    <property type="term" value="C:cytoplasm"/>
    <property type="evidence" value="ECO:0007669"/>
    <property type="project" value="TreeGrafter"/>
</dbReference>
<comment type="similarity">
    <text evidence="4">Belongs to the SIMIBI class G3E GTPase family. ZNG1 subfamily.</text>
</comment>
<dbReference type="SUPFAM" id="SSF90002">
    <property type="entry name" value="Hypothetical protein YjiA, C-terminal domain"/>
    <property type="match status" value="1"/>
</dbReference>
<dbReference type="GO" id="GO:0000166">
    <property type="term" value="F:nucleotide binding"/>
    <property type="evidence" value="ECO:0007669"/>
    <property type="project" value="UniProtKB-KW"/>
</dbReference>
<protein>
    <submittedName>
        <fullName evidence="8">GTPase, G3E family</fullName>
    </submittedName>
</protein>
<dbReference type="AlphaFoldDB" id="A0A1M7LLT1"/>
<keyword evidence="2" id="KW-0378">Hydrolase</keyword>
<dbReference type="Gene3D" id="3.40.50.300">
    <property type="entry name" value="P-loop containing nucleotide triphosphate hydrolases"/>
    <property type="match status" value="1"/>
</dbReference>
<reference evidence="8 9" key="1">
    <citation type="submission" date="2016-11" db="EMBL/GenBank/DDBJ databases">
        <authorList>
            <person name="Varghese N."/>
            <person name="Submissions S."/>
        </authorList>
    </citation>
    <scope>NUCLEOTIDE SEQUENCE [LARGE SCALE GENOMIC DNA]</scope>
    <source>
        <strain evidence="8 9">DSM 28249</strain>
    </source>
</reference>
<evidence type="ECO:0000256" key="6">
    <source>
        <dbReference type="ARBA" id="ARBA00049117"/>
    </source>
</evidence>
<dbReference type="SUPFAM" id="SSF52540">
    <property type="entry name" value="P-loop containing nucleoside triphosphate hydrolases"/>
    <property type="match status" value="1"/>
</dbReference>
<dbReference type="Pfam" id="PF02492">
    <property type="entry name" value="cobW"/>
    <property type="match status" value="1"/>
</dbReference>
<dbReference type="GO" id="GO:0016787">
    <property type="term" value="F:hydrolase activity"/>
    <property type="evidence" value="ECO:0007669"/>
    <property type="project" value="UniProtKB-KW"/>
</dbReference>
<keyword evidence="1" id="KW-0547">Nucleotide-binding</keyword>
<dbReference type="RefSeq" id="WP_149780997.1">
    <property type="nucleotide sequence ID" value="NZ_FRCB01000018.1"/>
</dbReference>
<evidence type="ECO:0000256" key="3">
    <source>
        <dbReference type="ARBA" id="ARBA00023186"/>
    </source>
</evidence>
<evidence type="ECO:0000259" key="7">
    <source>
        <dbReference type="SMART" id="SM00833"/>
    </source>
</evidence>
<dbReference type="PANTHER" id="PTHR13748">
    <property type="entry name" value="COBW-RELATED"/>
    <property type="match status" value="1"/>
</dbReference>
<dbReference type="InterPro" id="IPR036627">
    <property type="entry name" value="CobW-likC_sf"/>
</dbReference>